<accession>A0ABD1Z1J7</accession>
<dbReference type="Proteomes" id="UP001605036">
    <property type="component" value="Unassembled WGS sequence"/>
</dbReference>
<dbReference type="Gene3D" id="1.10.10.60">
    <property type="entry name" value="Homeodomain-like"/>
    <property type="match status" value="1"/>
</dbReference>
<dbReference type="PROSITE" id="PS51253">
    <property type="entry name" value="HTH_CENPB"/>
    <property type="match status" value="1"/>
</dbReference>
<dbReference type="SMART" id="SM00674">
    <property type="entry name" value="CENPB"/>
    <property type="match status" value="1"/>
</dbReference>
<organism evidence="3 4">
    <name type="scientific">Riccia fluitans</name>
    <dbReference type="NCBI Taxonomy" id="41844"/>
    <lineage>
        <taxon>Eukaryota</taxon>
        <taxon>Viridiplantae</taxon>
        <taxon>Streptophyta</taxon>
        <taxon>Embryophyta</taxon>
        <taxon>Marchantiophyta</taxon>
        <taxon>Marchantiopsida</taxon>
        <taxon>Marchantiidae</taxon>
        <taxon>Marchantiales</taxon>
        <taxon>Ricciaceae</taxon>
        <taxon>Riccia</taxon>
    </lineage>
</organism>
<dbReference type="InterPro" id="IPR006600">
    <property type="entry name" value="HTH_CenpB_DNA-bd_dom"/>
</dbReference>
<evidence type="ECO:0000256" key="1">
    <source>
        <dbReference type="ARBA" id="ARBA00023125"/>
    </source>
</evidence>
<dbReference type="AlphaFoldDB" id="A0ABD1Z1J7"/>
<keyword evidence="4" id="KW-1185">Reference proteome</keyword>
<reference evidence="3 4" key="1">
    <citation type="submission" date="2024-09" db="EMBL/GenBank/DDBJ databases">
        <title>Chromosome-scale assembly of Riccia fluitans.</title>
        <authorList>
            <person name="Paukszto L."/>
            <person name="Sawicki J."/>
            <person name="Karawczyk K."/>
            <person name="Piernik-Szablinska J."/>
            <person name="Szczecinska M."/>
            <person name="Mazdziarz M."/>
        </authorList>
    </citation>
    <scope>NUCLEOTIDE SEQUENCE [LARGE SCALE GENOMIC DNA]</scope>
    <source>
        <strain evidence="3">Rf_01</strain>
        <tissue evidence="3">Aerial parts of the thallus</tissue>
    </source>
</reference>
<comment type="caution">
    <text evidence="3">The sequence shown here is derived from an EMBL/GenBank/DDBJ whole genome shotgun (WGS) entry which is preliminary data.</text>
</comment>
<evidence type="ECO:0000313" key="4">
    <source>
        <dbReference type="Proteomes" id="UP001605036"/>
    </source>
</evidence>
<dbReference type="EMBL" id="JBHFFA010000003">
    <property type="protein sequence ID" value="KAL2635964.1"/>
    <property type="molecule type" value="Genomic_DNA"/>
</dbReference>
<dbReference type="GO" id="GO:0003677">
    <property type="term" value="F:DNA binding"/>
    <property type="evidence" value="ECO:0007669"/>
    <property type="project" value="UniProtKB-KW"/>
</dbReference>
<keyword evidence="1" id="KW-0238">DNA-binding</keyword>
<dbReference type="PANTHER" id="PTHR19303">
    <property type="entry name" value="TRANSPOSON"/>
    <property type="match status" value="1"/>
</dbReference>
<proteinExistence type="predicted"/>
<feature type="domain" description="HTH CENPB-type" evidence="2">
    <location>
        <begin position="1"/>
        <end position="73"/>
    </location>
</feature>
<sequence>MFRLSLGRFTKLEDMLYIWIDSMRHANLPVPPSLAIAKVKSIAVNLSIPETDFKASWQWLSRFRQRRGLQKMLLHGEGAEVNKTDPQLLAALDELYATIAHYEPENIYNMDETGLFSISCKALKKRFKYLYLKDVLDFYQLDDEAKICKKEQGRRLRWGAAGAAYGNPAHLLDAANYVNEAWQSVSRMSIKNAFIKADIMPLDEDEELVTKVVQALSALNLSFVQDKLEEFVHIDDENSEKFAAAVLEDVEHLFQMMKVSE</sequence>
<dbReference type="InterPro" id="IPR009057">
    <property type="entry name" value="Homeodomain-like_sf"/>
</dbReference>
<dbReference type="Pfam" id="PF03221">
    <property type="entry name" value="HTH_Tnp_Tc5"/>
    <property type="match status" value="1"/>
</dbReference>
<dbReference type="InterPro" id="IPR050863">
    <property type="entry name" value="CenT-Element_Derived"/>
</dbReference>
<dbReference type="PANTHER" id="PTHR19303:SF73">
    <property type="entry name" value="PROTEIN PDC2"/>
    <property type="match status" value="1"/>
</dbReference>
<protein>
    <recommendedName>
        <fullName evidence="2">HTH CENPB-type domain-containing protein</fullName>
    </recommendedName>
</protein>
<evidence type="ECO:0000259" key="2">
    <source>
        <dbReference type="PROSITE" id="PS51253"/>
    </source>
</evidence>
<dbReference type="SUPFAM" id="SSF46689">
    <property type="entry name" value="Homeodomain-like"/>
    <property type="match status" value="1"/>
</dbReference>
<evidence type="ECO:0000313" key="3">
    <source>
        <dbReference type="EMBL" id="KAL2635964.1"/>
    </source>
</evidence>
<name>A0ABD1Z1J7_9MARC</name>
<gene>
    <name evidence="3" type="ORF">R1flu_007443</name>
</gene>